<organism evidence="1">
    <name type="scientific">marine sediment metagenome</name>
    <dbReference type="NCBI Taxonomy" id="412755"/>
    <lineage>
        <taxon>unclassified sequences</taxon>
        <taxon>metagenomes</taxon>
        <taxon>ecological metagenomes</taxon>
    </lineage>
</organism>
<dbReference type="EMBL" id="BARV01023910">
    <property type="protein sequence ID" value="GAI42190.1"/>
    <property type="molecule type" value="Genomic_DNA"/>
</dbReference>
<comment type="caution">
    <text evidence="1">The sequence shown here is derived from an EMBL/GenBank/DDBJ whole genome shotgun (WGS) entry which is preliminary data.</text>
</comment>
<gene>
    <name evidence="1" type="ORF">S06H3_39140</name>
</gene>
<feature type="non-terminal residue" evidence="1">
    <location>
        <position position="268"/>
    </location>
</feature>
<accession>X1PSW6</accession>
<proteinExistence type="predicted"/>
<feature type="non-terminal residue" evidence="1">
    <location>
        <position position="1"/>
    </location>
</feature>
<sequence>RKRKRGLVSLARDILVGVNNLSIPHLMRKIGGIREGPMKEVGVDGWRRNIHRVASVFKGAVAQLNEAFDTAGVTPNDLAEMSRSLDPRLELIKRGREITGKPKTKVYTFKINDRQYQLNIGELADIYLSAQQEQGLKHITKYGLTIFGVRTGPIDGATLKTLTDVVEENLKAKVFTDTVVKIADEYNAPQLNYTYNRINPEDPQKLANEKNFWHLEVDTPRRIRGKGTYQISLLENKGILKPREKPFGALIVRDAFTKFFSVQYAVSE</sequence>
<dbReference type="AlphaFoldDB" id="X1PSW6"/>
<evidence type="ECO:0000313" key="1">
    <source>
        <dbReference type="EMBL" id="GAI42190.1"/>
    </source>
</evidence>
<name>X1PSW6_9ZZZZ</name>
<protein>
    <submittedName>
        <fullName evidence="1">Uncharacterized protein</fullName>
    </submittedName>
</protein>
<reference evidence="1" key="1">
    <citation type="journal article" date="2014" name="Front. Microbiol.">
        <title>High frequency of phylogenetically diverse reductive dehalogenase-homologous genes in deep subseafloor sedimentary metagenomes.</title>
        <authorList>
            <person name="Kawai M."/>
            <person name="Futagami T."/>
            <person name="Toyoda A."/>
            <person name="Takaki Y."/>
            <person name="Nishi S."/>
            <person name="Hori S."/>
            <person name="Arai W."/>
            <person name="Tsubouchi T."/>
            <person name="Morono Y."/>
            <person name="Uchiyama I."/>
            <person name="Ito T."/>
            <person name="Fujiyama A."/>
            <person name="Inagaki F."/>
            <person name="Takami H."/>
        </authorList>
    </citation>
    <scope>NUCLEOTIDE SEQUENCE</scope>
    <source>
        <strain evidence="1">Expedition CK06-06</strain>
    </source>
</reference>